<reference evidence="1" key="1">
    <citation type="submission" date="2019-03" db="EMBL/GenBank/DDBJ databases">
        <title>WGS assembly of Setaria viridis.</title>
        <authorList>
            <person name="Huang P."/>
            <person name="Jenkins J."/>
            <person name="Grimwood J."/>
            <person name="Barry K."/>
            <person name="Healey A."/>
            <person name="Mamidi S."/>
            <person name="Sreedasyam A."/>
            <person name="Shu S."/>
            <person name="Feldman M."/>
            <person name="Wu J."/>
            <person name="Yu Y."/>
            <person name="Chen C."/>
            <person name="Johnson J."/>
            <person name="Rokhsar D."/>
            <person name="Baxter I."/>
            <person name="Schmutz J."/>
            <person name="Brutnell T."/>
            <person name="Kellogg E."/>
        </authorList>
    </citation>
    <scope>NUCLEOTIDE SEQUENCE [LARGE SCALE GENOMIC DNA]</scope>
</reference>
<dbReference type="Proteomes" id="UP000298652">
    <property type="component" value="Chromosome 9"/>
</dbReference>
<organism evidence="1 2">
    <name type="scientific">Setaria viridis</name>
    <name type="common">Green bristlegrass</name>
    <name type="synonym">Setaria italica subsp. viridis</name>
    <dbReference type="NCBI Taxonomy" id="4556"/>
    <lineage>
        <taxon>Eukaryota</taxon>
        <taxon>Viridiplantae</taxon>
        <taxon>Streptophyta</taxon>
        <taxon>Embryophyta</taxon>
        <taxon>Tracheophyta</taxon>
        <taxon>Spermatophyta</taxon>
        <taxon>Magnoliopsida</taxon>
        <taxon>Liliopsida</taxon>
        <taxon>Poales</taxon>
        <taxon>Poaceae</taxon>
        <taxon>PACMAD clade</taxon>
        <taxon>Panicoideae</taxon>
        <taxon>Panicodae</taxon>
        <taxon>Paniceae</taxon>
        <taxon>Cenchrinae</taxon>
        <taxon>Setaria</taxon>
    </lineage>
</organism>
<evidence type="ECO:0000313" key="1">
    <source>
        <dbReference type="EMBL" id="TKV95651.1"/>
    </source>
</evidence>
<evidence type="ECO:0000313" key="2">
    <source>
        <dbReference type="Proteomes" id="UP000298652"/>
    </source>
</evidence>
<dbReference type="AlphaFoldDB" id="A0A4U6T3K6"/>
<dbReference type="Gramene" id="TKV95651">
    <property type="protein sequence ID" value="TKV95651"/>
    <property type="gene ID" value="SEVIR_9G376400v2"/>
</dbReference>
<keyword evidence="2" id="KW-1185">Reference proteome</keyword>
<sequence>MGCSSRYRTAAASSTTAPSQLAQLYCYFGMQPNGWAAQAAQLQQQPLNELQQSVIMGPVNFFYECRQYGGCARRTGCSRRRTAKEYANRANFFDEWYSGNFFSCTALDLKKE</sequence>
<name>A0A4U6T3K6_SETVI</name>
<accession>A0A4U6T3K6</accession>
<dbReference type="EMBL" id="CM016560">
    <property type="protein sequence ID" value="TKV95651.1"/>
    <property type="molecule type" value="Genomic_DNA"/>
</dbReference>
<protein>
    <submittedName>
        <fullName evidence="1">Uncharacterized protein</fullName>
    </submittedName>
</protein>
<gene>
    <name evidence="1" type="ORF">SEVIR_9G376400v2</name>
</gene>
<proteinExistence type="predicted"/>